<sequence length="99" mass="11253">MPVCKSCKEEWTWGETMKKSFTLAAGITCPHCEKKQYLTASSRKKSSLSIFLIPLVMLISLLFDNSSPLFLFFLIGIGALVMSIQPFIMELSNEEEQLW</sequence>
<reference evidence="3" key="1">
    <citation type="submission" date="2016-10" db="EMBL/GenBank/DDBJ databases">
        <authorList>
            <person name="Varghese N."/>
            <person name="Submissions S."/>
        </authorList>
    </citation>
    <scope>NUCLEOTIDE SEQUENCE [LARGE SCALE GENOMIC DNA]</scope>
    <source>
        <strain evidence="3">FP5</strain>
    </source>
</reference>
<dbReference type="AlphaFoldDB" id="A0A1I2TYK4"/>
<evidence type="ECO:0000313" key="2">
    <source>
        <dbReference type="EMBL" id="SFG68457.1"/>
    </source>
</evidence>
<dbReference type="RefSeq" id="WP_089755031.1">
    <property type="nucleotide sequence ID" value="NZ_FOOG01000084.1"/>
</dbReference>
<accession>A0A1I2TYK4</accession>
<evidence type="ECO:0000256" key="1">
    <source>
        <dbReference type="SAM" id="Phobius"/>
    </source>
</evidence>
<protein>
    <submittedName>
        <fullName evidence="2">Cxxc_20_cxxc protein</fullName>
    </submittedName>
</protein>
<name>A0A1I2TYK4_9BACI</name>
<organism evidence="2 3">
    <name type="scientific">Halobacillus alkaliphilus</name>
    <dbReference type="NCBI Taxonomy" id="396056"/>
    <lineage>
        <taxon>Bacteria</taxon>
        <taxon>Bacillati</taxon>
        <taxon>Bacillota</taxon>
        <taxon>Bacilli</taxon>
        <taxon>Bacillales</taxon>
        <taxon>Bacillaceae</taxon>
        <taxon>Halobacillus</taxon>
    </lineage>
</organism>
<keyword evidence="1" id="KW-0812">Transmembrane</keyword>
<proteinExistence type="predicted"/>
<keyword evidence="3" id="KW-1185">Reference proteome</keyword>
<dbReference type="OrthoDB" id="2418141at2"/>
<keyword evidence="1" id="KW-1133">Transmembrane helix</keyword>
<keyword evidence="1" id="KW-0472">Membrane</keyword>
<evidence type="ECO:0000313" key="3">
    <source>
        <dbReference type="Proteomes" id="UP000198897"/>
    </source>
</evidence>
<dbReference type="Proteomes" id="UP000198897">
    <property type="component" value="Unassembled WGS sequence"/>
</dbReference>
<feature type="transmembrane region" description="Helical" evidence="1">
    <location>
        <begin position="46"/>
        <end position="63"/>
    </location>
</feature>
<feature type="transmembrane region" description="Helical" evidence="1">
    <location>
        <begin position="69"/>
        <end position="89"/>
    </location>
</feature>
<dbReference type="EMBL" id="FOOG01000084">
    <property type="protein sequence ID" value="SFG68457.1"/>
    <property type="molecule type" value="Genomic_DNA"/>
</dbReference>
<dbReference type="InterPro" id="IPR026369">
    <property type="entry name" value="CxxC_20_CxxC"/>
</dbReference>
<dbReference type="NCBIfam" id="TIGR04104">
    <property type="entry name" value="cxxc_20_cxxc"/>
    <property type="match status" value="1"/>
</dbReference>
<gene>
    <name evidence="2" type="ORF">SAMN05216353_1845</name>
</gene>